<evidence type="ECO:0000313" key="1">
    <source>
        <dbReference type="EMBL" id="KAJ8619601.1"/>
    </source>
</evidence>
<evidence type="ECO:0000313" key="2">
    <source>
        <dbReference type="Proteomes" id="UP001234297"/>
    </source>
</evidence>
<organism evidence="1 2">
    <name type="scientific">Persea americana</name>
    <name type="common">Avocado</name>
    <dbReference type="NCBI Taxonomy" id="3435"/>
    <lineage>
        <taxon>Eukaryota</taxon>
        <taxon>Viridiplantae</taxon>
        <taxon>Streptophyta</taxon>
        <taxon>Embryophyta</taxon>
        <taxon>Tracheophyta</taxon>
        <taxon>Spermatophyta</taxon>
        <taxon>Magnoliopsida</taxon>
        <taxon>Magnoliidae</taxon>
        <taxon>Laurales</taxon>
        <taxon>Lauraceae</taxon>
        <taxon>Persea</taxon>
    </lineage>
</organism>
<reference evidence="1 2" key="1">
    <citation type="journal article" date="2022" name="Hortic Res">
        <title>A haplotype resolved chromosomal level avocado genome allows analysis of novel avocado genes.</title>
        <authorList>
            <person name="Nath O."/>
            <person name="Fletcher S.J."/>
            <person name="Hayward A."/>
            <person name="Shaw L.M."/>
            <person name="Masouleh A.K."/>
            <person name="Furtado A."/>
            <person name="Henry R.J."/>
            <person name="Mitter N."/>
        </authorList>
    </citation>
    <scope>NUCLEOTIDE SEQUENCE [LARGE SCALE GENOMIC DNA]</scope>
    <source>
        <strain evidence="2">cv. Hass</strain>
    </source>
</reference>
<dbReference type="EMBL" id="CM056817">
    <property type="protein sequence ID" value="KAJ8619601.1"/>
    <property type="molecule type" value="Genomic_DNA"/>
</dbReference>
<sequence length="175" mass="19653">MVSEPDLGMAESMCATQLEEQLYAPQNSQAKLRETSEHHGKLLIKILQCLKNLQTAQSLMGKASQRDHVAVRIESKEEDVNTLSSSSWKGDCVISLLRSTILFSFFFLLSTIARGCRKFVSRWAWSLGRGLAKSWVNEQSASAKGIKEPRSRLEEQGWSRRARAIDCKGVGSQRH</sequence>
<name>A0ACC2KER2_PERAE</name>
<accession>A0ACC2KER2</accession>
<keyword evidence="2" id="KW-1185">Reference proteome</keyword>
<protein>
    <submittedName>
        <fullName evidence="1">Uncharacterized protein</fullName>
    </submittedName>
</protein>
<dbReference type="Proteomes" id="UP001234297">
    <property type="component" value="Chromosome 9"/>
</dbReference>
<gene>
    <name evidence="1" type="ORF">MRB53_028130</name>
</gene>
<proteinExistence type="predicted"/>
<comment type="caution">
    <text evidence="1">The sequence shown here is derived from an EMBL/GenBank/DDBJ whole genome shotgun (WGS) entry which is preliminary data.</text>
</comment>